<reference evidence="1" key="2">
    <citation type="journal article" date="2015" name="Fish Shellfish Immunol.">
        <title>Early steps in the European eel (Anguilla anguilla)-Vibrio vulnificus interaction in the gills: Role of the RtxA13 toxin.</title>
        <authorList>
            <person name="Callol A."/>
            <person name="Pajuelo D."/>
            <person name="Ebbesson L."/>
            <person name="Teles M."/>
            <person name="MacKenzie S."/>
            <person name="Amaro C."/>
        </authorList>
    </citation>
    <scope>NUCLEOTIDE SEQUENCE</scope>
</reference>
<name>A0A0E9TLF3_ANGAN</name>
<dbReference type="EMBL" id="GBXM01054151">
    <property type="protein sequence ID" value="JAH54426.1"/>
    <property type="molecule type" value="Transcribed_RNA"/>
</dbReference>
<evidence type="ECO:0000313" key="1">
    <source>
        <dbReference type="EMBL" id="JAH54426.1"/>
    </source>
</evidence>
<protein>
    <submittedName>
        <fullName evidence="1">Uncharacterized protein</fullName>
    </submittedName>
</protein>
<accession>A0A0E9TLF3</accession>
<sequence>MKRLIFWINTKRANHSPINFVLALLLFT</sequence>
<reference evidence="1" key="1">
    <citation type="submission" date="2014-11" db="EMBL/GenBank/DDBJ databases">
        <authorList>
            <person name="Amaro Gonzalez C."/>
        </authorList>
    </citation>
    <scope>NUCLEOTIDE SEQUENCE</scope>
</reference>
<organism evidence="1">
    <name type="scientific">Anguilla anguilla</name>
    <name type="common">European freshwater eel</name>
    <name type="synonym">Muraena anguilla</name>
    <dbReference type="NCBI Taxonomy" id="7936"/>
    <lineage>
        <taxon>Eukaryota</taxon>
        <taxon>Metazoa</taxon>
        <taxon>Chordata</taxon>
        <taxon>Craniata</taxon>
        <taxon>Vertebrata</taxon>
        <taxon>Euteleostomi</taxon>
        <taxon>Actinopterygii</taxon>
        <taxon>Neopterygii</taxon>
        <taxon>Teleostei</taxon>
        <taxon>Anguilliformes</taxon>
        <taxon>Anguillidae</taxon>
        <taxon>Anguilla</taxon>
    </lineage>
</organism>
<dbReference type="AlphaFoldDB" id="A0A0E9TLF3"/>
<proteinExistence type="predicted"/>